<gene>
    <name evidence="2" type="ORF">B0I03_10540</name>
</gene>
<evidence type="ECO:0000313" key="2">
    <source>
        <dbReference type="EMBL" id="RAK21608.1"/>
    </source>
</evidence>
<name>A0A327YKS1_9FLAO</name>
<comment type="caution">
    <text evidence="2">The sequence shown here is derived from an EMBL/GenBank/DDBJ whole genome shotgun (WGS) entry which is preliminary data.</text>
</comment>
<evidence type="ECO:0000313" key="3">
    <source>
        <dbReference type="Proteomes" id="UP000249620"/>
    </source>
</evidence>
<proteinExistence type="predicted"/>
<dbReference type="RefSeq" id="WP_146603280.1">
    <property type="nucleotide sequence ID" value="NZ_QLMI01000005.1"/>
</dbReference>
<evidence type="ECO:0000259" key="1">
    <source>
        <dbReference type="Pfam" id="PF24243"/>
    </source>
</evidence>
<protein>
    <recommendedName>
        <fullName evidence="1">Minor tail protein gp31 C-terminal domain-containing protein</fullName>
    </recommendedName>
</protein>
<dbReference type="Proteomes" id="UP000249620">
    <property type="component" value="Unassembled WGS sequence"/>
</dbReference>
<dbReference type="AlphaFoldDB" id="A0A327YKS1"/>
<feature type="domain" description="Minor tail protein gp31 C-terminal" evidence="1">
    <location>
        <begin position="662"/>
        <end position="685"/>
    </location>
</feature>
<dbReference type="OrthoDB" id="1377500at2"/>
<sequence length="685" mass="73943">MHIINNINAKTFSHNGRNYVKNFIVIKQGENNIAIHNAYDTKFQLVGSTHFSQFQVNGVVYTSQADLMANLVNILFVKNLGAGAISNTSELINDGADGINPFVTTADLPSANKILNQTGYNLSGETLTINADWVWLIANQQYTNDDVVEINVPLASSGMTRIDLIVADNNNTFQRIAGTEAVDNAIAPPVPNNTIQATLIVVTDGIIEVEPTPTGDLYLEKADETIAYIGSSSGIITIFKLKNYTNYIIKDSSSVTQINSAGFVSPVFSYIGKRIRITNQQSTPIVFKHNFGAGELKFDLINDNDFILGTDETINFIIQDDYTLLHVAEININSLSTPTLQEVTDAGNTTSNVIVGNNGFTTSDAHSNFEIATNYTTGTRQLNFYIEGDEVDFPTSTSAQISTNLDNGTIITSTVSGNTTGFFVNGFDQGVTIGGTSGKFALLKTGLISGGTKSFEFPNQSGTLALTSDLSSATTSVWKKSGLINNANLVNEKIYRQNSAGLIGSIVSFGTAPTQSDLDNEILGSQFGHIFGGGTVPFIQLLGNGGNGSAGPNQFISRMAGAPTTMQQMTFSAIKSTNYDAWGDAGRLLWRFQDGYLYPQAKFDIGTDYVRLHSYPSTRNDTGDTMNNVLFTNSNGTLRSKSVAQSPFINKHTGTTYTTNALLTVTQAEYDAIVTKDPTTIYFII</sequence>
<dbReference type="EMBL" id="QLMI01000005">
    <property type="protein sequence ID" value="RAK21608.1"/>
    <property type="molecule type" value="Genomic_DNA"/>
</dbReference>
<organism evidence="2 3">
    <name type="scientific">Flavobacterium aquaticum</name>
    <dbReference type="NCBI Taxonomy" id="1236486"/>
    <lineage>
        <taxon>Bacteria</taxon>
        <taxon>Pseudomonadati</taxon>
        <taxon>Bacteroidota</taxon>
        <taxon>Flavobacteriia</taxon>
        <taxon>Flavobacteriales</taxon>
        <taxon>Flavobacteriaceae</taxon>
        <taxon>Flavobacterium</taxon>
    </lineage>
</organism>
<dbReference type="InterPro" id="IPR056923">
    <property type="entry name" value="Minor_tail_gp31_C"/>
</dbReference>
<reference evidence="2 3" key="1">
    <citation type="submission" date="2018-06" db="EMBL/GenBank/DDBJ databases">
        <title>Genomic Encyclopedia of Type Strains, Phase III (KMG-III): the genomes of soil and plant-associated and newly described type strains.</title>
        <authorList>
            <person name="Whitman W."/>
        </authorList>
    </citation>
    <scope>NUCLEOTIDE SEQUENCE [LARGE SCALE GENOMIC DNA]</scope>
    <source>
        <strain evidence="2 3">CGMCC 1.12398</strain>
    </source>
</reference>
<accession>A0A327YKS1</accession>
<dbReference type="Pfam" id="PF24243">
    <property type="entry name" value="Phage_tail_C"/>
    <property type="match status" value="1"/>
</dbReference>
<keyword evidence="3" id="KW-1185">Reference proteome</keyword>